<dbReference type="GeneID" id="96600923"/>
<evidence type="ECO:0000256" key="1">
    <source>
        <dbReference type="ARBA" id="ARBA00022491"/>
    </source>
</evidence>
<dbReference type="InterPro" id="IPR001647">
    <property type="entry name" value="HTH_TetR"/>
</dbReference>
<sequence length="199" mass="23157">MSIHDIMNFETKRAIKNALLIQIEEVGFDRVTVKKLATTANINRGTFYLHYKDKFEVMEDLQQELLNELESYVKNVQPLEAFHTVKIGQLYQPFIAVFKYIKEHATAFRVILGEQGSPAFSKRMKKVFSNHILDRISVIREEGLDPEFQQYFEAFLTSAILGVIQEWLNNGDEDLNVEELAMIHFRLLRFIGELASLQQ</sequence>
<dbReference type="GO" id="GO:0003677">
    <property type="term" value="F:DNA binding"/>
    <property type="evidence" value="ECO:0007669"/>
    <property type="project" value="UniProtKB-UniRule"/>
</dbReference>
<protein>
    <submittedName>
        <fullName evidence="5">TetR family transcriptional regulator</fullName>
    </submittedName>
</protein>
<name>A0A0K9F6R0_9BACI</name>
<dbReference type="RefSeq" id="WP_049668697.1">
    <property type="nucleotide sequence ID" value="NZ_LFXJ01000010.1"/>
</dbReference>
<comment type="caution">
    <text evidence="5">The sequence shown here is derived from an EMBL/GenBank/DDBJ whole genome shotgun (WGS) entry which is preliminary data.</text>
</comment>
<reference evidence="6" key="1">
    <citation type="submission" date="2015-07" db="EMBL/GenBank/DDBJ databases">
        <authorList>
            <consortium name="Consortium for Microbial Forensics and Genomics (microFORGE)"/>
            <person name="Knight B.M."/>
            <person name="Roberts D.P."/>
            <person name="Lin D."/>
            <person name="Hari K."/>
            <person name="Fletcher J."/>
            <person name="Melcher U."/>
            <person name="Blagden T."/>
            <person name="Winegar R.A."/>
        </authorList>
    </citation>
    <scope>NUCLEOTIDE SEQUENCE [LARGE SCALE GENOMIC DNA]</scope>
    <source>
        <strain evidence="6">DSM 23493</strain>
    </source>
</reference>
<dbReference type="PANTHER" id="PTHR43479">
    <property type="entry name" value="ACREF/ENVCD OPERON REPRESSOR-RELATED"/>
    <property type="match status" value="1"/>
</dbReference>
<dbReference type="InterPro" id="IPR039532">
    <property type="entry name" value="TetR_C_Firmicutes"/>
</dbReference>
<accession>A0A0K9F6R0</accession>
<dbReference type="OrthoDB" id="9810250at2"/>
<organism evidence="5 6">
    <name type="scientific">Lysinibacillus xylanilyticus</name>
    <dbReference type="NCBI Taxonomy" id="582475"/>
    <lineage>
        <taxon>Bacteria</taxon>
        <taxon>Bacillati</taxon>
        <taxon>Bacillota</taxon>
        <taxon>Bacilli</taxon>
        <taxon>Bacillales</taxon>
        <taxon>Bacillaceae</taxon>
        <taxon>Lysinibacillus</taxon>
    </lineage>
</organism>
<evidence type="ECO:0000313" key="6">
    <source>
        <dbReference type="Proteomes" id="UP000037326"/>
    </source>
</evidence>
<evidence type="ECO:0000256" key="2">
    <source>
        <dbReference type="ARBA" id="ARBA00023125"/>
    </source>
</evidence>
<dbReference type="InterPro" id="IPR050624">
    <property type="entry name" value="HTH-type_Tx_Regulator"/>
</dbReference>
<dbReference type="PATRIC" id="fig|582475.4.peg.3560"/>
<proteinExistence type="predicted"/>
<evidence type="ECO:0000259" key="4">
    <source>
        <dbReference type="PROSITE" id="PS50977"/>
    </source>
</evidence>
<dbReference type="EMBL" id="LFXJ01000010">
    <property type="protein sequence ID" value="KMY29796.1"/>
    <property type="molecule type" value="Genomic_DNA"/>
</dbReference>
<dbReference type="SUPFAM" id="SSF46689">
    <property type="entry name" value="Homeodomain-like"/>
    <property type="match status" value="1"/>
</dbReference>
<dbReference type="Pfam" id="PF14278">
    <property type="entry name" value="TetR_C_8"/>
    <property type="match status" value="1"/>
</dbReference>
<dbReference type="PANTHER" id="PTHR43479:SF7">
    <property type="entry name" value="TETR-FAMILY TRANSCRIPTIONAL REGULATOR"/>
    <property type="match status" value="1"/>
</dbReference>
<evidence type="ECO:0000256" key="3">
    <source>
        <dbReference type="PROSITE-ProRule" id="PRU00335"/>
    </source>
</evidence>
<dbReference type="Proteomes" id="UP000037326">
    <property type="component" value="Unassembled WGS sequence"/>
</dbReference>
<keyword evidence="2 3" id="KW-0238">DNA-binding</keyword>
<dbReference type="InterPro" id="IPR009057">
    <property type="entry name" value="Homeodomain-like_sf"/>
</dbReference>
<feature type="DNA-binding region" description="H-T-H motif" evidence="3">
    <location>
        <begin position="32"/>
        <end position="51"/>
    </location>
</feature>
<dbReference type="Pfam" id="PF00440">
    <property type="entry name" value="TetR_N"/>
    <property type="match status" value="1"/>
</dbReference>
<dbReference type="AlphaFoldDB" id="A0A0K9F6R0"/>
<gene>
    <name evidence="5" type="ORF">ACZ11_22195</name>
</gene>
<dbReference type="PROSITE" id="PS50977">
    <property type="entry name" value="HTH_TETR_2"/>
    <property type="match status" value="1"/>
</dbReference>
<keyword evidence="1" id="KW-0678">Repressor</keyword>
<feature type="domain" description="HTH tetR-type" evidence="4">
    <location>
        <begin position="9"/>
        <end position="69"/>
    </location>
</feature>
<evidence type="ECO:0000313" key="5">
    <source>
        <dbReference type="EMBL" id="KMY29796.1"/>
    </source>
</evidence>
<dbReference type="Gene3D" id="1.10.357.10">
    <property type="entry name" value="Tetracycline Repressor, domain 2"/>
    <property type="match status" value="1"/>
</dbReference>